<dbReference type="PANTHER" id="PTHR43806">
    <property type="entry name" value="PEPTIDASE S8"/>
    <property type="match status" value="1"/>
</dbReference>
<evidence type="ECO:0000313" key="8">
    <source>
        <dbReference type="EMBL" id="RTR26693.1"/>
    </source>
</evidence>
<evidence type="ECO:0000256" key="2">
    <source>
        <dbReference type="ARBA" id="ARBA00022670"/>
    </source>
</evidence>
<keyword evidence="9" id="KW-1185">Reference proteome</keyword>
<accession>A0A3S0JQ72</accession>
<dbReference type="GO" id="GO:0004252">
    <property type="term" value="F:serine-type endopeptidase activity"/>
    <property type="evidence" value="ECO:0007669"/>
    <property type="project" value="UniProtKB-UniRule"/>
</dbReference>
<dbReference type="Proteomes" id="UP000277766">
    <property type="component" value="Unassembled WGS sequence"/>
</dbReference>
<dbReference type="InterPro" id="IPR036852">
    <property type="entry name" value="Peptidase_S8/S53_dom_sf"/>
</dbReference>
<proteinExistence type="inferred from homology"/>
<evidence type="ECO:0000256" key="5">
    <source>
        <dbReference type="PROSITE-ProRule" id="PRU01240"/>
    </source>
</evidence>
<feature type="domain" description="Peptidase S8/S53" evidence="7">
    <location>
        <begin position="78"/>
        <end position="345"/>
    </location>
</feature>
<keyword evidence="6" id="KW-0732">Signal</keyword>
<comment type="similarity">
    <text evidence="1 5">Belongs to the peptidase S8 family.</text>
</comment>
<evidence type="ECO:0000256" key="4">
    <source>
        <dbReference type="ARBA" id="ARBA00022825"/>
    </source>
</evidence>
<sequence>MARRLRLRGPSGPSGILRSVKAIATAALTTAALLMLGHPPAQAAPYWPNEPLLSQQTYLQDTGMTRAWQQQGRLASPVTVAVLDTGYTRSPELRGRIINGYDFVSDPRRAGDGKGRDRSALGVGQFAFHSEMIAGIIGASHDGVGMAGINPSARILAVRVADQEGMIQVDDLADGLRWAAGLPVEGTTRNFFPARIINVSLFADWLPDTGCDPRIAAAVNDVTAAGALVVVGAGNEDRDAGRLSPAGCEGVLTVTGTHRGQRPDYANWGSAVALAAPSGSPQQGLAASTALDARGLPTLLHTHRQNGTSFAAPQVSGAASLLLGLRPELTPAELREILVWTATPWSGRGCDSDPRKSCGAGTLNIAAALDWVNTLASPPSNSANY</sequence>
<dbReference type="EMBL" id="RXPE01000014">
    <property type="protein sequence ID" value="RTR26693.1"/>
    <property type="molecule type" value="Genomic_DNA"/>
</dbReference>
<keyword evidence="2 5" id="KW-0645">Protease</keyword>
<dbReference type="InterPro" id="IPR023828">
    <property type="entry name" value="Peptidase_S8_Ser-AS"/>
</dbReference>
<dbReference type="GO" id="GO:0006508">
    <property type="term" value="P:proteolysis"/>
    <property type="evidence" value="ECO:0007669"/>
    <property type="project" value="UniProtKB-KW"/>
</dbReference>
<evidence type="ECO:0000256" key="3">
    <source>
        <dbReference type="ARBA" id="ARBA00022801"/>
    </source>
</evidence>
<keyword evidence="3 5" id="KW-0378">Hydrolase</keyword>
<evidence type="ECO:0000256" key="1">
    <source>
        <dbReference type="ARBA" id="ARBA00011073"/>
    </source>
</evidence>
<dbReference type="InterPro" id="IPR015500">
    <property type="entry name" value="Peptidase_S8_subtilisin-rel"/>
</dbReference>
<dbReference type="InterPro" id="IPR000209">
    <property type="entry name" value="Peptidase_S8/S53_dom"/>
</dbReference>
<dbReference type="SUPFAM" id="SSF52743">
    <property type="entry name" value="Subtilisin-like"/>
    <property type="match status" value="1"/>
</dbReference>
<comment type="caution">
    <text evidence="8">The sequence shown here is derived from an EMBL/GenBank/DDBJ whole genome shotgun (WGS) entry which is preliminary data.</text>
</comment>
<dbReference type="PROSITE" id="PS00138">
    <property type="entry name" value="SUBTILASE_SER"/>
    <property type="match status" value="1"/>
</dbReference>
<feature type="active site" description="Charge relay system" evidence="5">
    <location>
        <position position="309"/>
    </location>
</feature>
<feature type="chain" id="PRO_5018623347" evidence="6">
    <location>
        <begin position="44"/>
        <end position="385"/>
    </location>
</feature>
<evidence type="ECO:0000259" key="7">
    <source>
        <dbReference type="Pfam" id="PF00082"/>
    </source>
</evidence>
<dbReference type="Pfam" id="PF00082">
    <property type="entry name" value="Peptidase_S8"/>
    <property type="match status" value="1"/>
</dbReference>
<keyword evidence="4 5" id="KW-0720">Serine protease</keyword>
<dbReference type="PANTHER" id="PTHR43806:SF11">
    <property type="entry name" value="CEREVISIN-RELATED"/>
    <property type="match status" value="1"/>
</dbReference>
<dbReference type="InterPro" id="IPR050131">
    <property type="entry name" value="Peptidase_S8_subtilisin-like"/>
</dbReference>
<feature type="active site" description="Charge relay system" evidence="5">
    <location>
        <position position="84"/>
    </location>
</feature>
<dbReference type="OrthoDB" id="9814383at2"/>
<name>A0A3S0JQ72_9DEIO</name>
<organism evidence="8 9">
    <name type="scientific">Deinococcus radiophilus</name>
    <dbReference type="NCBI Taxonomy" id="32062"/>
    <lineage>
        <taxon>Bacteria</taxon>
        <taxon>Thermotogati</taxon>
        <taxon>Deinococcota</taxon>
        <taxon>Deinococci</taxon>
        <taxon>Deinococcales</taxon>
        <taxon>Deinococcaceae</taxon>
        <taxon>Deinococcus</taxon>
    </lineage>
</organism>
<dbReference type="PRINTS" id="PR00723">
    <property type="entry name" value="SUBTILISIN"/>
</dbReference>
<dbReference type="Gene3D" id="3.40.50.200">
    <property type="entry name" value="Peptidase S8/S53 domain"/>
    <property type="match status" value="1"/>
</dbReference>
<dbReference type="AlphaFoldDB" id="A0A3S0JQ72"/>
<feature type="active site" description="Charge relay system" evidence="5">
    <location>
        <position position="129"/>
    </location>
</feature>
<dbReference type="PROSITE" id="PS51892">
    <property type="entry name" value="SUBTILASE"/>
    <property type="match status" value="1"/>
</dbReference>
<reference evidence="8 9" key="1">
    <citation type="submission" date="2018-12" db="EMBL/GenBank/DDBJ databases">
        <title>Deinococcus radiophilus ATCC 27603 genome sequencing and assembly.</title>
        <authorList>
            <person name="Maclea K.S."/>
            <person name="Maynard C.R."/>
        </authorList>
    </citation>
    <scope>NUCLEOTIDE SEQUENCE [LARGE SCALE GENOMIC DNA]</scope>
    <source>
        <strain evidence="8 9">ATCC 27603</strain>
    </source>
</reference>
<evidence type="ECO:0000313" key="9">
    <source>
        <dbReference type="Proteomes" id="UP000277766"/>
    </source>
</evidence>
<feature type="signal peptide" evidence="6">
    <location>
        <begin position="1"/>
        <end position="43"/>
    </location>
</feature>
<protein>
    <submittedName>
        <fullName evidence="8">Serine protease</fullName>
    </submittedName>
</protein>
<gene>
    <name evidence="8" type="ORF">EJ104_07960</name>
</gene>
<evidence type="ECO:0000256" key="6">
    <source>
        <dbReference type="SAM" id="SignalP"/>
    </source>
</evidence>